<evidence type="ECO:0000313" key="2">
    <source>
        <dbReference type="Proteomes" id="UP000260216"/>
    </source>
</evidence>
<proteinExistence type="predicted"/>
<keyword evidence="2" id="KW-1185">Reference proteome</keyword>
<accession>A0A345MA59</accession>
<dbReference type="Proteomes" id="UP000260216">
    <property type="component" value="Segment"/>
</dbReference>
<organism evidence="1 2">
    <name type="scientific">Streptomyces phage Wofford</name>
    <dbReference type="NCBI Taxonomy" id="2283267"/>
    <lineage>
        <taxon>Viruses</taxon>
        <taxon>Duplodnaviria</taxon>
        <taxon>Heunggongvirae</taxon>
        <taxon>Uroviricota</taxon>
        <taxon>Caudoviricetes</taxon>
        <taxon>Stanwilliamsviridae</taxon>
        <taxon>Boydwoodruffvirinae</taxon>
        <taxon>Karimacvirus</taxon>
        <taxon>Karimacvirus wofford</taxon>
        <taxon>Streptomyces virus Wofford</taxon>
    </lineage>
</organism>
<dbReference type="EMBL" id="MH576968">
    <property type="protein sequence ID" value="AXH67380.1"/>
    <property type="molecule type" value="Genomic_DNA"/>
</dbReference>
<dbReference type="RefSeq" id="YP_009839888.1">
    <property type="nucleotide sequence ID" value="NC_048722.1"/>
</dbReference>
<evidence type="ECO:0000313" key="1">
    <source>
        <dbReference type="EMBL" id="AXH67380.1"/>
    </source>
</evidence>
<name>A0A345MA59_9CAUD</name>
<sequence>MEIGDIVILANDPDAGSGWEGLMCEVTEINESRGGYTWVRPFSNRPDGFKKAPFFWKTRNMQTRRIEDPGPAKGALAMIVVPQEEIDSNPNLAKWQGFEATVERVDGSMVRIRALSPRPDGNKILSFYWEKKWLIFE</sequence>
<protein>
    <submittedName>
        <fullName evidence="1">Uncharacterized protein</fullName>
    </submittedName>
</protein>
<dbReference type="GeneID" id="55609652"/>
<dbReference type="KEGG" id="vg:55609652"/>
<gene>
    <name evidence="1" type="primary">244</name>
    <name evidence="1" type="ORF">SEA_WOFFORD_244</name>
</gene>
<reference evidence="1 2" key="1">
    <citation type="submission" date="2018-07" db="EMBL/GenBank/DDBJ databases">
        <authorList>
            <person name="Wofford K.M."/>
            <person name="Typhair T.J."/>
            <person name="Gonzales M.A."/>
            <person name="Castillo J.C."/>
            <person name="Smith B.R."/>
            <person name="Klug H.M."/>
            <person name="Hughes L.E."/>
            <person name="Garlena R.A."/>
            <person name="Russell D.A."/>
            <person name="Pope W.H."/>
            <person name="Jacobs-Sera D."/>
            <person name="Hatfull G.F."/>
        </authorList>
    </citation>
    <scope>NUCLEOTIDE SEQUENCE [LARGE SCALE GENOMIC DNA]</scope>
</reference>